<proteinExistence type="predicted"/>
<evidence type="ECO:0000313" key="2">
    <source>
        <dbReference type="EMBL" id="EQD75480.1"/>
    </source>
</evidence>
<sequence>MLNAANSGDIAVLKEKNSIAVAIIALIFTGIIPGIMLLIAHGEINSISTKTTIQIRLPDLII</sequence>
<accession>T1CZ76</accession>
<organism evidence="2">
    <name type="scientific">mine drainage metagenome</name>
    <dbReference type="NCBI Taxonomy" id="410659"/>
    <lineage>
        <taxon>unclassified sequences</taxon>
        <taxon>metagenomes</taxon>
        <taxon>ecological metagenomes</taxon>
    </lineage>
</organism>
<dbReference type="AlphaFoldDB" id="T1CZ76"/>
<keyword evidence="1" id="KW-0472">Membrane</keyword>
<comment type="caution">
    <text evidence="2">The sequence shown here is derived from an EMBL/GenBank/DDBJ whole genome shotgun (WGS) entry which is preliminary data.</text>
</comment>
<keyword evidence="1" id="KW-0812">Transmembrane</keyword>
<evidence type="ECO:0000256" key="1">
    <source>
        <dbReference type="SAM" id="Phobius"/>
    </source>
</evidence>
<reference evidence="2" key="1">
    <citation type="submission" date="2013-08" db="EMBL/GenBank/DDBJ databases">
        <authorList>
            <person name="Mendez C."/>
            <person name="Richter M."/>
            <person name="Ferrer M."/>
            <person name="Sanchez J."/>
        </authorList>
    </citation>
    <scope>NUCLEOTIDE SEQUENCE</scope>
</reference>
<reference evidence="2" key="2">
    <citation type="journal article" date="2014" name="ISME J.">
        <title>Microbial stratification in low pH oxic and suboxic macroscopic growths along an acid mine drainage.</title>
        <authorList>
            <person name="Mendez-Garcia C."/>
            <person name="Mesa V."/>
            <person name="Sprenger R.R."/>
            <person name="Richter M."/>
            <person name="Diez M.S."/>
            <person name="Solano J."/>
            <person name="Bargiela R."/>
            <person name="Golyshina O.V."/>
            <person name="Manteca A."/>
            <person name="Ramos J.L."/>
            <person name="Gallego J.R."/>
            <person name="Llorente I."/>
            <person name="Martins Dos Santos V.A."/>
            <person name="Jensen O.N."/>
            <person name="Pelaez A.I."/>
            <person name="Sanchez J."/>
            <person name="Ferrer M."/>
        </authorList>
    </citation>
    <scope>NUCLEOTIDE SEQUENCE</scope>
</reference>
<keyword evidence="1" id="KW-1133">Transmembrane helix</keyword>
<gene>
    <name evidence="2" type="ORF">B1A_03950</name>
</gene>
<protein>
    <submittedName>
        <fullName evidence="2">Uncharacterized protein</fullName>
    </submittedName>
</protein>
<dbReference type="EMBL" id="AUZX01002885">
    <property type="protein sequence ID" value="EQD75480.1"/>
    <property type="molecule type" value="Genomic_DNA"/>
</dbReference>
<name>T1CZ76_9ZZZZ</name>
<feature type="transmembrane region" description="Helical" evidence="1">
    <location>
        <begin position="20"/>
        <end position="40"/>
    </location>
</feature>